<dbReference type="Proteomes" id="UP000712600">
    <property type="component" value="Unassembled WGS sequence"/>
</dbReference>
<feature type="compositionally biased region" description="Polar residues" evidence="1">
    <location>
        <begin position="91"/>
        <end position="102"/>
    </location>
</feature>
<sequence>MRGRDELKQNSYGGSCFRSGPYVRQPGKTWREKSRNEGIVMKDGVSGGASYQETRKTDVPYVHQNSSREHQRSEAKSRRSSSHEVVPYEHTSGSRSDGSQGDESIRLDDMRSTRRVASTIVTPSRDLTMEENVTKRTKDIIRSLCFTSLIDQACPTEAGEDQMIDALDDMEVEDQQLGEMMECEVENDDLLGMELKVMEVNKIQQDQRKPRARLDNKVQRSSRRGP</sequence>
<evidence type="ECO:0000256" key="1">
    <source>
        <dbReference type="SAM" id="MobiDB-lite"/>
    </source>
</evidence>
<accession>A0A8S9PZT6</accession>
<dbReference type="EMBL" id="QGKX02001347">
    <property type="protein sequence ID" value="KAF3527054.1"/>
    <property type="molecule type" value="Genomic_DNA"/>
</dbReference>
<comment type="caution">
    <text evidence="2">The sequence shown here is derived from an EMBL/GenBank/DDBJ whole genome shotgun (WGS) entry which is preliminary data.</text>
</comment>
<evidence type="ECO:0000313" key="3">
    <source>
        <dbReference type="Proteomes" id="UP000712600"/>
    </source>
</evidence>
<feature type="region of interest" description="Disordered" evidence="1">
    <location>
        <begin position="1"/>
        <end position="108"/>
    </location>
</feature>
<feature type="compositionally biased region" description="Basic and acidic residues" evidence="1">
    <location>
        <begin position="66"/>
        <end position="77"/>
    </location>
</feature>
<feature type="compositionally biased region" description="Basic and acidic residues" evidence="1">
    <location>
        <begin position="205"/>
        <end position="218"/>
    </location>
</feature>
<gene>
    <name evidence="2" type="ORF">F2Q69_00046379</name>
</gene>
<organism evidence="2 3">
    <name type="scientific">Brassica cretica</name>
    <name type="common">Mustard</name>
    <dbReference type="NCBI Taxonomy" id="69181"/>
    <lineage>
        <taxon>Eukaryota</taxon>
        <taxon>Viridiplantae</taxon>
        <taxon>Streptophyta</taxon>
        <taxon>Embryophyta</taxon>
        <taxon>Tracheophyta</taxon>
        <taxon>Spermatophyta</taxon>
        <taxon>Magnoliopsida</taxon>
        <taxon>eudicotyledons</taxon>
        <taxon>Gunneridae</taxon>
        <taxon>Pentapetalae</taxon>
        <taxon>rosids</taxon>
        <taxon>malvids</taxon>
        <taxon>Brassicales</taxon>
        <taxon>Brassicaceae</taxon>
        <taxon>Brassiceae</taxon>
        <taxon>Brassica</taxon>
    </lineage>
</organism>
<evidence type="ECO:0000313" key="2">
    <source>
        <dbReference type="EMBL" id="KAF3527054.1"/>
    </source>
</evidence>
<proteinExistence type="predicted"/>
<reference evidence="2" key="1">
    <citation type="submission" date="2019-12" db="EMBL/GenBank/DDBJ databases">
        <title>Genome sequencing and annotation of Brassica cretica.</title>
        <authorList>
            <person name="Studholme D.J."/>
            <person name="Sarris P."/>
        </authorList>
    </citation>
    <scope>NUCLEOTIDE SEQUENCE</scope>
    <source>
        <strain evidence="2">PFS-109/04</strain>
        <tissue evidence="2">Leaf</tissue>
    </source>
</reference>
<protein>
    <submittedName>
        <fullName evidence="2">Uncharacterized protein</fullName>
    </submittedName>
</protein>
<dbReference type="AlphaFoldDB" id="A0A8S9PZT6"/>
<name>A0A8S9PZT6_BRACR</name>
<feature type="region of interest" description="Disordered" evidence="1">
    <location>
        <begin position="202"/>
        <end position="226"/>
    </location>
</feature>